<keyword evidence="3" id="KW-1185">Reference proteome</keyword>
<gene>
    <name evidence="2" type="ORF">BS50DRAFT_361253</name>
</gene>
<dbReference type="OrthoDB" id="1577640at2759"/>
<keyword evidence="1" id="KW-0732">Signal</keyword>
<sequence length="409" mass="45982">MADPGSIVGVVALALQVFQGLSAYYSHFKAHDDDIVNSLRRIERVQGTLSALEGPLKSLELDNDVISEQVRLSIAACVEAVSQLEEMAKKCKSQTAPDNLHEKIRHIRDRALFPLRKGTLEDLARCLDRFQGNLDTVIQALELDVLIRIDERDKRQSAALMYQTRTIRRHQGYQTELLESIQDSSVQGLNSMSTISDQLQDMQKQLVLLAPLTSQWQNGQAISPSVLREGIESYSELKSTSRKIASKARRHCRCPRIDSPRAHARGFLSVFWRQQNSHDKTCPLYQKNHQVGFLGARLEFYRQFFVHVVEFQVTCSRGAGGSTIASTLRYRNCFSNPQANAVFNLLQDVNLAIIKDSLEFRDLFTSLKKDILRCFDSGIASPTDMHGNGSTFIHVSITSVSSSRRSNAP</sequence>
<organism evidence="2 3">
    <name type="scientific">Corynespora cassiicola Philippines</name>
    <dbReference type="NCBI Taxonomy" id="1448308"/>
    <lineage>
        <taxon>Eukaryota</taxon>
        <taxon>Fungi</taxon>
        <taxon>Dikarya</taxon>
        <taxon>Ascomycota</taxon>
        <taxon>Pezizomycotina</taxon>
        <taxon>Dothideomycetes</taxon>
        <taxon>Pleosporomycetidae</taxon>
        <taxon>Pleosporales</taxon>
        <taxon>Corynesporascaceae</taxon>
        <taxon>Corynespora</taxon>
    </lineage>
</organism>
<dbReference type="AlphaFoldDB" id="A0A2T2NSI5"/>
<evidence type="ECO:0000313" key="2">
    <source>
        <dbReference type="EMBL" id="PSN68339.1"/>
    </source>
</evidence>
<feature type="chain" id="PRO_5015724051" description="Fungal N-terminal domain-containing protein" evidence="1">
    <location>
        <begin position="24"/>
        <end position="409"/>
    </location>
</feature>
<evidence type="ECO:0008006" key="4">
    <source>
        <dbReference type="Google" id="ProtNLM"/>
    </source>
</evidence>
<name>A0A2T2NSI5_CORCC</name>
<dbReference type="EMBL" id="KZ678134">
    <property type="protein sequence ID" value="PSN68339.1"/>
    <property type="molecule type" value="Genomic_DNA"/>
</dbReference>
<feature type="signal peptide" evidence="1">
    <location>
        <begin position="1"/>
        <end position="23"/>
    </location>
</feature>
<protein>
    <recommendedName>
        <fullName evidence="4">Fungal N-terminal domain-containing protein</fullName>
    </recommendedName>
</protein>
<evidence type="ECO:0000256" key="1">
    <source>
        <dbReference type="SAM" id="SignalP"/>
    </source>
</evidence>
<evidence type="ECO:0000313" key="3">
    <source>
        <dbReference type="Proteomes" id="UP000240883"/>
    </source>
</evidence>
<accession>A0A2T2NSI5</accession>
<proteinExistence type="predicted"/>
<dbReference type="Proteomes" id="UP000240883">
    <property type="component" value="Unassembled WGS sequence"/>
</dbReference>
<reference evidence="2 3" key="1">
    <citation type="journal article" date="2018" name="Front. Microbiol.">
        <title>Genome-Wide Analysis of Corynespora cassiicola Leaf Fall Disease Putative Effectors.</title>
        <authorList>
            <person name="Lopez D."/>
            <person name="Ribeiro S."/>
            <person name="Label P."/>
            <person name="Fumanal B."/>
            <person name="Venisse J.S."/>
            <person name="Kohler A."/>
            <person name="de Oliveira R.R."/>
            <person name="Labutti K."/>
            <person name="Lipzen A."/>
            <person name="Lail K."/>
            <person name="Bauer D."/>
            <person name="Ohm R.A."/>
            <person name="Barry K.W."/>
            <person name="Spatafora J."/>
            <person name="Grigoriev I.V."/>
            <person name="Martin F.M."/>
            <person name="Pujade-Renaud V."/>
        </authorList>
    </citation>
    <scope>NUCLEOTIDE SEQUENCE [LARGE SCALE GENOMIC DNA]</scope>
    <source>
        <strain evidence="2 3">Philippines</strain>
    </source>
</reference>